<reference evidence="1 2" key="1">
    <citation type="submission" date="2019-12" db="EMBL/GenBank/DDBJ databases">
        <title>Novel species isolated from a subtropical stream in China.</title>
        <authorList>
            <person name="Lu H."/>
        </authorList>
    </citation>
    <scope>NUCLEOTIDE SEQUENCE [LARGE SCALE GENOMIC DNA]</scope>
    <source>
        <strain evidence="1 2">DS3</strain>
    </source>
</reference>
<dbReference type="PIRSF" id="PIRSF008502">
    <property type="entry name" value="UCP008502"/>
    <property type="match status" value="1"/>
</dbReference>
<comment type="caution">
    <text evidence="1">The sequence shown here is derived from an EMBL/GenBank/DDBJ whole genome shotgun (WGS) entry which is preliminary data.</text>
</comment>
<dbReference type="PANTHER" id="PTHR36439">
    <property type="entry name" value="BLL4334 PROTEIN"/>
    <property type="match status" value="1"/>
</dbReference>
<dbReference type="InterPro" id="IPR012545">
    <property type="entry name" value="DUF1697"/>
</dbReference>
<dbReference type="AlphaFoldDB" id="A0A6N9HKZ8"/>
<sequence length="171" mass="18566">MPRYVALLRGVSPMNCKMPELKAALESAGFSNVKTLLSSGNVAFDTRKAPEASIERKCEAAMEQALGRSFMTIVRSQQHLQALLANDPYPALGASGLPKRVVSFMRSTPQPKAPLPQSQDGACLLGIVGHDIFSEYAPHADGPAFMRLIEKTFGKEITTRTWDTVRKCSAA</sequence>
<dbReference type="Pfam" id="PF08002">
    <property type="entry name" value="DUF1697"/>
    <property type="match status" value="1"/>
</dbReference>
<accession>A0A6N9HKZ8</accession>
<organism evidence="1 2">
    <name type="scientific">Pseudoduganella guangdongensis</name>
    <dbReference type="NCBI Taxonomy" id="2692179"/>
    <lineage>
        <taxon>Bacteria</taxon>
        <taxon>Pseudomonadati</taxon>
        <taxon>Pseudomonadota</taxon>
        <taxon>Betaproteobacteria</taxon>
        <taxon>Burkholderiales</taxon>
        <taxon>Oxalobacteraceae</taxon>
        <taxon>Telluria group</taxon>
        <taxon>Pseudoduganella</taxon>
    </lineage>
</organism>
<gene>
    <name evidence="1" type="ORF">GTP41_14865</name>
</gene>
<name>A0A6N9HKZ8_9BURK</name>
<dbReference type="SUPFAM" id="SSF160379">
    <property type="entry name" value="SP0830-like"/>
    <property type="match status" value="1"/>
</dbReference>
<protein>
    <submittedName>
        <fullName evidence="1">DUF1697 domain-containing protein</fullName>
    </submittedName>
</protein>
<dbReference type="Gene3D" id="3.30.70.1280">
    <property type="entry name" value="SP0830-like domains"/>
    <property type="match status" value="1"/>
</dbReference>
<evidence type="ECO:0000313" key="2">
    <source>
        <dbReference type="Proteomes" id="UP000448575"/>
    </source>
</evidence>
<proteinExistence type="predicted"/>
<dbReference type="PANTHER" id="PTHR36439:SF1">
    <property type="entry name" value="DUF1697 DOMAIN-CONTAINING PROTEIN"/>
    <property type="match status" value="1"/>
</dbReference>
<dbReference type="RefSeq" id="WP_161026339.1">
    <property type="nucleotide sequence ID" value="NZ_WWCJ01000009.1"/>
</dbReference>
<dbReference type="Proteomes" id="UP000448575">
    <property type="component" value="Unassembled WGS sequence"/>
</dbReference>
<dbReference type="EMBL" id="WWCJ01000009">
    <property type="protein sequence ID" value="MYN03375.1"/>
    <property type="molecule type" value="Genomic_DNA"/>
</dbReference>
<evidence type="ECO:0000313" key="1">
    <source>
        <dbReference type="EMBL" id="MYN03375.1"/>
    </source>
</evidence>
<keyword evidence="2" id="KW-1185">Reference proteome</keyword>